<keyword evidence="2" id="KW-0645">Protease</keyword>
<keyword evidence="8" id="KW-1185">Reference proteome</keyword>
<keyword evidence="4" id="KW-0788">Thiol protease</keyword>
<comment type="caution">
    <text evidence="7">The sequence shown here is derived from an EMBL/GenBank/DDBJ whole genome shotgun (WGS) entry which is preliminary data.</text>
</comment>
<dbReference type="PANTHER" id="PTHR12606:SF1">
    <property type="entry name" value="UBIQUITIN-LIKE-SPECIFIC PROTEASE 1A"/>
    <property type="match status" value="1"/>
</dbReference>
<gene>
    <name evidence="7" type="ORF">RD792_017130</name>
</gene>
<dbReference type="Proteomes" id="UP001291926">
    <property type="component" value="Unassembled WGS sequence"/>
</dbReference>
<sequence>MGALTSNRKRGDDSYKAISPPIYHHHPSYDHIAKRPKLSVSMSQNTTEYSRYIPSNSVVSRVSSYPDTKSQFSREVHAPVRNSKFGFLSIAKKFDIRACYKESSSNKMGNFMGILERYEKAKHSALKSLRHFTQKDEEFVRKEKNIEVIEIDDDEEEEEKKRDDVCDDSSIEEVDIKEWKEGRRGMDDSGQLKGKTELLSMDSSVVTDVSKSNRKLDLMVLDQEQDDLSLPLYMKLLDRSRKRDAKLHNLKFDIELNEKRSQGYYALRSQKKGYQVKKDPVEECFVPLSEEEEGEVTRALHNSNRRKVLVNHENSNIDITGENLQCLKPRAWLNDEVINVYLELLKEREKREPQKFLKCHFFSTFFYKKLISGRGGYNYQSVKRWTTQRKLGYSLLECDKIFVPIHQQIHWCLAIINKKEEKFQYLDSLRGVDSQVLDKLARYYVDEVKDKTGKDIDVSSWKQEFVKDLPNQENGYKNLTFLIVANCFSPNRFDCGMFMIKYADFYSRDIGLCFTQENMPYFRRRTAKEILKLRAD</sequence>
<keyword evidence="3" id="KW-0378">Hydrolase</keyword>
<accession>A0ABR0CL58</accession>
<proteinExistence type="inferred from homology"/>
<evidence type="ECO:0000256" key="4">
    <source>
        <dbReference type="ARBA" id="ARBA00022807"/>
    </source>
</evidence>
<dbReference type="InterPro" id="IPR038765">
    <property type="entry name" value="Papain-like_cys_pep_sf"/>
</dbReference>
<feature type="domain" description="Ubiquitin-like protease family profile" evidence="6">
    <location>
        <begin position="317"/>
        <end position="506"/>
    </location>
</feature>
<organism evidence="7 8">
    <name type="scientific">Penstemon davidsonii</name>
    <dbReference type="NCBI Taxonomy" id="160366"/>
    <lineage>
        <taxon>Eukaryota</taxon>
        <taxon>Viridiplantae</taxon>
        <taxon>Streptophyta</taxon>
        <taxon>Embryophyta</taxon>
        <taxon>Tracheophyta</taxon>
        <taxon>Spermatophyta</taxon>
        <taxon>Magnoliopsida</taxon>
        <taxon>eudicotyledons</taxon>
        <taxon>Gunneridae</taxon>
        <taxon>Pentapetalae</taxon>
        <taxon>asterids</taxon>
        <taxon>lamiids</taxon>
        <taxon>Lamiales</taxon>
        <taxon>Plantaginaceae</taxon>
        <taxon>Cheloneae</taxon>
        <taxon>Penstemon</taxon>
    </lineage>
</organism>
<dbReference type="EMBL" id="JAYDYQ010002688">
    <property type="protein sequence ID" value="KAK4477867.1"/>
    <property type="molecule type" value="Genomic_DNA"/>
</dbReference>
<dbReference type="SUPFAM" id="SSF54001">
    <property type="entry name" value="Cysteine proteinases"/>
    <property type="match status" value="1"/>
</dbReference>
<evidence type="ECO:0000256" key="3">
    <source>
        <dbReference type="ARBA" id="ARBA00022801"/>
    </source>
</evidence>
<evidence type="ECO:0000256" key="2">
    <source>
        <dbReference type="ARBA" id="ARBA00022670"/>
    </source>
</evidence>
<dbReference type="Pfam" id="PF02902">
    <property type="entry name" value="Peptidase_C48"/>
    <property type="match status" value="2"/>
</dbReference>
<dbReference type="PROSITE" id="PS50600">
    <property type="entry name" value="ULP_PROTEASE"/>
    <property type="match status" value="1"/>
</dbReference>
<evidence type="ECO:0000256" key="1">
    <source>
        <dbReference type="ARBA" id="ARBA00005234"/>
    </source>
</evidence>
<comment type="similarity">
    <text evidence="1">Belongs to the peptidase C48 family.</text>
</comment>
<dbReference type="PANTHER" id="PTHR12606">
    <property type="entry name" value="SENTRIN/SUMO-SPECIFIC PROTEASE"/>
    <property type="match status" value="1"/>
</dbReference>
<protein>
    <recommendedName>
        <fullName evidence="6">Ubiquitin-like protease family profile domain-containing protein</fullName>
    </recommendedName>
</protein>
<name>A0ABR0CL58_9LAMI</name>
<evidence type="ECO:0000256" key="5">
    <source>
        <dbReference type="SAM" id="MobiDB-lite"/>
    </source>
</evidence>
<evidence type="ECO:0000313" key="7">
    <source>
        <dbReference type="EMBL" id="KAK4477867.1"/>
    </source>
</evidence>
<reference evidence="7 8" key="1">
    <citation type="journal article" date="2023" name="bioRxiv">
        <title>Genome report: Whole genome sequence and annotation of Penstemon davidsonii.</title>
        <authorList>
            <person name="Ostevik K.L."/>
            <person name="Alabady M."/>
            <person name="Zhang M."/>
            <person name="Rausher M.D."/>
        </authorList>
    </citation>
    <scope>NUCLEOTIDE SEQUENCE [LARGE SCALE GENOMIC DNA]</scope>
    <source>
        <strain evidence="7">DNT005</strain>
        <tissue evidence="7">Whole leaf</tissue>
    </source>
</reference>
<dbReference type="Gene3D" id="3.40.395.10">
    <property type="entry name" value="Adenoviral Proteinase, Chain A"/>
    <property type="match status" value="1"/>
</dbReference>
<feature type="region of interest" description="Disordered" evidence="5">
    <location>
        <begin position="1"/>
        <end position="22"/>
    </location>
</feature>
<evidence type="ECO:0000259" key="6">
    <source>
        <dbReference type="PROSITE" id="PS50600"/>
    </source>
</evidence>
<evidence type="ECO:0000313" key="8">
    <source>
        <dbReference type="Proteomes" id="UP001291926"/>
    </source>
</evidence>
<dbReference type="InterPro" id="IPR003653">
    <property type="entry name" value="Peptidase_C48_C"/>
</dbReference>